<keyword evidence="8" id="KW-1133">Transmembrane helix</keyword>
<protein>
    <recommendedName>
        <fullName evidence="9">AB hydrolase-1 domain-containing protein</fullName>
    </recommendedName>
</protein>
<feature type="region of interest" description="Disordered" evidence="7">
    <location>
        <begin position="453"/>
        <end position="472"/>
    </location>
</feature>
<keyword evidence="8" id="KW-0812">Transmembrane</keyword>
<feature type="transmembrane region" description="Helical" evidence="8">
    <location>
        <begin position="29"/>
        <end position="48"/>
    </location>
</feature>
<dbReference type="PANTHER" id="PTHR10794">
    <property type="entry name" value="ABHYDROLASE DOMAIN-CONTAINING PROTEIN"/>
    <property type="match status" value="1"/>
</dbReference>
<dbReference type="GO" id="GO:0005634">
    <property type="term" value="C:nucleus"/>
    <property type="evidence" value="ECO:0007669"/>
    <property type="project" value="UniProtKB-SubCell"/>
</dbReference>
<dbReference type="EMBL" id="CM017327">
    <property type="protein sequence ID" value="KAE8100295.1"/>
    <property type="molecule type" value="Genomic_DNA"/>
</dbReference>
<keyword evidence="3" id="KW-0805">Transcription regulation</keyword>
<dbReference type="InterPro" id="IPR050960">
    <property type="entry name" value="AB_hydrolase_4_sf"/>
</dbReference>
<feature type="region of interest" description="SAW" evidence="6">
    <location>
        <begin position="842"/>
        <end position="933"/>
    </location>
</feature>
<comment type="subcellular location">
    <subcellularLocation>
        <location evidence="1">Nucleus</location>
    </subcellularLocation>
</comment>
<feature type="domain" description="AB hydrolase-1" evidence="9">
    <location>
        <begin position="158"/>
        <end position="399"/>
    </location>
</feature>
<dbReference type="InterPro" id="IPR029058">
    <property type="entry name" value="AB_hydrolase_fold"/>
</dbReference>
<name>A0A5N6RNI1_9ROSI</name>
<comment type="similarity">
    <text evidence="2">Belongs to the AB hydrolase superfamily. AB hydrolase 4 family.</text>
</comment>
<feature type="short sequence motif" description="VHIID" evidence="6">
    <location>
        <begin position="679"/>
        <end position="683"/>
    </location>
</feature>
<evidence type="ECO:0000256" key="5">
    <source>
        <dbReference type="ARBA" id="ARBA00023242"/>
    </source>
</evidence>
<keyword evidence="5" id="KW-0539">Nucleus</keyword>
<keyword evidence="11" id="KW-1185">Reference proteome</keyword>
<dbReference type="InterPro" id="IPR005202">
    <property type="entry name" value="TF_GRAS"/>
</dbReference>
<evidence type="ECO:0000313" key="11">
    <source>
        <dbReference type="Proteomes" id="UP000327013"/>
    </source>
</evidence>
<gene>
    <name evidence="10" type="ORF">FH972_018206</name>
</gene>
<evidence type="ECO:0000256" key="8">
    <source>
        <dbReference type="SAM" id="Phobius"/>
    </source>
</evidence>
<dbReference type="PANTHER" id="PTHR10794:SF63">
    <property type="entry name" value="ALPHA_BETA HYDROLASE 1, ISOFORM A"/>
    <property type="match status" value="1"/>
</dbReference>
<dbReference type="Pfam" id="PF00561">
    <property type="entry name" value="Abhydrolase_1"/>
    <property type="match status" value="1"/>
</dbReference>
<evidence type="ECO:0000259" key="9">
    <source>
        <dbReference type="Pfam" id="PF00561"/>
    </source>
</evidence>
<evidence type="ECO:0000256" key="3">
    <source>
        <dbReference type="ARBA" id="ARBA00023015"/>
    </source>
</evidence>
<accession>A0A5N6RNI1</accession>
<dbReference type="PROSITE" id="PS50985">
    <property type="entry name" value="GRAS"/>
    <property type="match status" value="1"/>
</dbReference>
<dbReference type="GO" id="GO:0047372">
    <property type="term" value="F:monoacylglycerol lipase activity"/>
    <property type="evidence" value="ECO:0007669"/>
    <property type="project" value="TreeGrafter"/>
</dbReference>
<evidence type="ECO:0000256" key="6">
    <source>
        <dbReference type="PROSITE-ProRule" id="PRU01191"/>
    </source>
</evidence>
<dbReference type="Pfam" id="PF03514">
    <property type="entry name" value="GRAS"/>
    <property type="match status" value="1"/>
</dbReference>
<dbReference type="AlphaFoldDB" id="A0A5N6RNI1"/>
<dbReference type="SUPFAM" id="SSF53474">
    <property type="entry name" value="alpha/beta-Hydrolases"/>
    <property type="match status" value="1"/>
</dbReference>
<evidence type="ECO:0000313" key="10">
    <source>
        <dbReference type="EMBL" id="KAE8100295.1"/>
    </source>
</evidence>
<evidence type="ECO:0000256" key="1">
    <source>
        <dbReference type="ARBA" id="ARBA00004123"/>
    </source>
</evidence>
<evidence type="ECO:0000256" key="2">
    <source>
        <dbReference type="ARBA" id="ARBA00010884"/>
    </source>
</evidence>
<dbReference type="Gene3D" id="3.40.50.1820">
    <property type="entry name" value="alpha/beta hydrolase"/>
    <property type="match status" value="1"/>
</dbReference>
<evidence type="ECO:0000256" key="4">
    <source>
        <dbReference type="ARBA" id="ARBA00023163"/>
    </source>
</evidence>
<reference evidence="10 11" key="1">
    <citation type="submission" date="2019-06" db="EMBL/GenBank/DDBJ databases">
        <title>A chromosomal-level reference genome of Carpinus fangiana (Coryloideae, Betulaceae).</title>
        <authorList>
            <person name="Yang X."/>
            <person name="Wang Z."/>
            <person name="Zhang L."/>
            <person name="Hao G."/>
            <person name="Liu J."/>
            <person name="Yang Y."/>
        </authorList>
    </citation>
    <scope>NUCLEOTIDE SEQUENCE [LARGE SCALE GENOMIC DNA]</scope>
    <source>
        <strain evidence="10">Cfa_2016G</strain>
        <tissue evidence="10">Leaf</tissue>
    </source>
</reference>
<keyword evidence="8" id="KW-0472">Membrane</keyword>
<organism evidence="10 11">
    <name type="scientific">Carpinus fangiana</name>
    <dbReference type="NCBI Taxonomy" id="176857"/>
    <lineage>
        <taxon>Eukaryota</taxon>
        <taxon>Viridiplantae</taxon>
        <taxon>Streptophyta</taxon>
        <taxon>Embryophyta</taxon>
        <taxon>Tracheophyta</taxon>
        <taxon>Spermatophyta</taxon>
        <taxon>Magnoliopsida</taxon>
        <taxon>eudicotyledons</taxon>
        <taxon>Gunneridae</taxon>
        <taxon>Pentapetalae</taxon>
        <taxon>rosids</taxon>
        <taxon>fabids</taxon>
        <taxon>Fagales</taxon>
        <taxon>Betulaceae</taxon>
        <taxon>Carpinus</taxon>
    </lineage>
</organism>
<dbReference type="OrthoDB" id="247542at2759"/>
<dbReference type="GO" id="GO:0034338">
    <property type="term" value="F:short-chain carboxylesterase activity"/>
    <property type="evidence" value="ECO:0007669"/>
    <property type="project" value="TreeGrafter"/>
</dbReference>
<keyword evidence="4" id="KW-0804">Transcription</keyword>
<proteinExistence type="inferred from homology"/>
<sequence length="936" mass="104710">MLSWDCSDPGGSSGSPYGLLFNALALIPLWHYLLGSLIVAVVFLYTFLEIHFLQDLFSGFSGSPVSLTHHPCSHIYDGVVSKCRVLHGRYLATPWLSSPHIQTVFLNFHGRPPAFSYRRQLFHAPDGGTIALDWLMSCDVSGDALHMNSFISKNDTTPIMIVVPGLTSDSASAYIKHLAFSTAKHGWNVVISNHRGLGGVSITSDCFYNAGWTEDIRVVVKYLHREYPMAPLFAVGTSIGANILVKYLGEDGENIPIAGAVALCSPWDLLLGDRFISRRLVQKFYDRALTIGLQGYAQLHQRRYSRLANWEGIKTSRSIRDFDNHATCLVGKFETVDTYYRHCSSTSYVGNVSIPLLCISALDDPVCTKEAIPWDECRANKNVVLATVKHGGHLAFFEGITASGLWWVRVVEEFLDVLHASPYMHVQKKKIHDEKDNKIVSAVEQDGQLTGAKDDALPDIAETSNSNNAEQHDGISPVGRCLHLLSRQNMCLYVAACLHCHYDKLAIESGGDKTRKRKRGDALSPMHSYEGCEGKIFRLLQMREQMLKLDRKRSQAVAEDHGNGLHLIHLLLITATAVDQNKVGSAVENLTELYRSVSPTGGSLQRVVAYFADGLAARLLTRKSPFYNMIMKEPTDEEEFLAFTNLYRVSPYYQFAHFTANQCIIEAFEKEEDQNNRTLHVVDFDVSYGFQWPSLIQSISEKASTGNRISLKITGFGRTLEELQETEDRLGLLRGCSNLVNLRKKKNETLAVNLVFYMNTLNNDQKISDTLKSVHSLNPSVIILVEQEGSRSPRSFLSRFMESLHCFAALFDSLDDCLPLESAERLGIEKNHLGKEIKSLLNYDKSEANCLTYERMETWKARMENHGFMGIRLSSKSIIQAKLLLKIRSPSTCPLQLEGESGGGGGFRVSERDGGAISLWWQDRCLLTASAWHCVR</sequence>
<dbReference type="InterPro" id="IPR000073">
    <property type="entry name" value="AB_hydrolase_1"/>
</dbReference>
<comment type="caution">
    <text evidence="6">Lacks conserved residue(s) required for the propagation of feature annotation.</text>
</comment>
<evidence type="ECO:0000256" key="7">
    <source>
        <dbReference type="SAM" id="MobiDB-lite"/>
    </source>
</evidence>
<dbReference type="Proteomes" id="UP000327013">
    <property type="component" value="Chromosome 7"/>
</dbReference>
<comment type="similarity">
    <text evidence="6">Belongs to the GRAS family.</text>
</comment>
<dbReference type="FunFam" id="3.40.50.1820:FF:000071">
    <property type="entry name" value="Embryogenesis-associated protein EMB8"/>
    <property type="match status" value="1"/>
</dbReference>